<evidence type="ECO:0000313" key="5">
    <source>
        <dbReference type="Proteomes" id="UP000262825"/>
    </source>
</evidence>
<gene>
    <name evidence="4" type="ORF">SCODWIG_00847</name>
</gene>
<reference evidence="5" key="1">
    <citation type="submission" date="2018-06" db="EMBL/GenBank/DDBJ databases">
        <authorList>
            <person name="Guldener U."/>
        </authorList>
    </citation>
    <scope>NUCLEOTIDE SEQUENCE [LARGE SCALE GENOMIC DNA]</scope>
    <source>
        <strain evidence="5">UTAD17</strain>
    </source>
</reference>
<keyword evidence="2" id="KW-0496">Mitochondrion</keyword>
<dbReference type="VEuPathDB" id="FungiDB:SCODWIG_00847"/>
<proteinExistence type="predicted"/>
<evidence type="ECO:0000256" key="1">
    <source>
        <dbReference type="ARBA" id="ARBA00004173"/>
    </source>
</evidence>
<accession>A0A376B322</accession>
<evidence type="ECO:0000313" key="4">
    <source>
        <dbReference type="EMBL" id="SSD59086.1"/>
    </source>
</evidence>
<dbReference type="Proteomes" id="UP000262825">
    <property type="component" value="Unassembled WGS sequence"/>
</dbReference>
<dbReference type="InterPro" id="IPR014804">
    <property type="entry name" value="Pet20-like"/>
</dbReference>
<feature type="region of interest" description="Disordered" evidence="3">
    <location>
        <begin position="63"/>
        <end position="83"/>
    </location>
</feature>
<evidence type="ECO:0000256" key="3">
    <source>
        <dbReference type="SAM" id="MobiDB-lite"/>
    </source>
</evidence>
<evidence type="ECO:0000256" key="2">
    <source>
        <dbReference type="ARBA" id="ARBA00023128"/>
    </source>
</evidence>
<dbReference type="Pfam" id="PF08692">
    <property type="entry name" value="Pet20"/>
    <property type="match status" value="1"/>
</dbReference>
<comment type="subcellular location">
    <subcellularLocation>
        <location evidence="1">Mitochondrion</location>
    </subcellularLocation>
</comment>
<dbReference type="EMBL" id="UFAJ01000089">
    <property type="protein sequence ID" value="SSD59086.1"/>
    <property type="molecule type" value="Genomic_DNA"/>
</dbReference>
<dbReference type="AlphaFoldDB" id="A0A376B322"/>
<organism evidence="4 5">
    <name type="scientific">Saccharomycodes ludwigii</name>
    <dbReference type="NCBI Taxonomy" id="36035"/>
    <lineage>
        <taxon>Eukaryota</taxon>
        <taxon>Fungi</taxon>
        <taxon>Dikarya</taxon>
        <taxon>Ascomycota</taxon>
        <taxon>Saccharomycotina</taxon>
        <taxon>Saccharomycetes</taxon>
        <taxon>Saccharomycodales</taxon>
        <taxon>Saccharomycodaceae</taxon>
        <taxon>Saccharomycodes</taxon>
    </lineage>
</organism>
<dbReference type="GO" id="GO:0005739">
    <property type="term" value="C:mitochondrion"/>
    <property type="evidence" value="ECO:0007669"/>
    <property type="project" value="UniProtKB-SubCell"/>
</dbReference>
<sequence length="308" mass="34735">MSFLRGTNGTAATATTSKLLRRANNHISTQNNNNTKSLYLLNTAVVRFQSSFSFSSNTKLLQNQQQTSKKSGSSSDTVTTNTKDTANNAATNISSHNIAPTLTKCVKVNINKKRKDYSWIPRVSNTDILSRNEIFKESLYCGYRPLFLVHEKIEASVKNKLTKNKAKSNHNVSFFKEIEVDLGLNNDSKNNDNIVEFALKLEKQLTPSVPWITSATGLEYYPEWDQFSEQDLKDVVPFLPPPNKSLDNVISTNQVVANNELDGTSDKDALETLKMTTFENEKKKLLSRDKGRKKSILSLMRLKKKLFN</sequence>
<keyword evidence="5" id="KW-1185">Reference proteome</keyword>
<name>A0A376B322_9ASCO</name>
<protein>
    <submittedName>
        <fullName evidence="4">Uncharacterized protein</fullName>
    </submittedName>
</protein>